<name>A0A521EB68_9RHOB</name>
<reference evidence="1 2" key="1">
    <citation type="submission" date="2017-05" db="EMBL/GenBank/DDBJ databases">
        <authorList>
            <person name="Varghese N."/>
            <person name="Submissions S."/>
        </authorList>
    </citation>
    <scope>NUCLEOTIDE SEQUENCE [LARGE SCALE GENOMIC DNA]</scope>
    <source>
        <strain evidence="1 2">DSM 29506</strain>
    </source>
</reference>
<keyword evidence="2" id="KW-1185">Reference proteome</keyword>
<accession>A0A521EB68</accession>
<dbReference type="InterPro" id="IPR009387">
    <property type="entry name" value="HigB-2"/>
</dbReference>
<gene>
    <name evidence="1" type="ORF">SAMN06265173_11566</name>
</gene>
<dbReference type="EMBL" id="FXTO01000015">
    <property type="protein sequence ID" value="SMO81185.1"/>
    <property type="molecule type" value="Genomic_DNA"/>
</dbReference>
<evidence type="ECO:0008006" key="3">
    <source>
        <dbReference type="Google" id="ProtNLM"/>
    </source>
</evidence>
<protein>
    <recommendedName>
        <fullName evidence="3">Toxin HigB-2</fullName>
    </recommendedName>
</protein>
<sequence length="171" mass="19106">MFLENQRQRRWRHLFAQALLRHVPGATADDGVSCRLALRMRRLYVIDTYAAETYMGLKMTRLQTVVELPEFQRRAKAIMSDQEREAAISFIAANPEAGISLRGGLRKVRIPREGGGKSGGFRTVYVFGGTHMPIFLITVFAKNEKANLSKTEQAAAVEMSKALVAKYGDAT</sequence>
<dbReference type="Proteomes" id="UP000316030">
    <property type="component" value="Unassembled WGS sequence"/>
</dbReference>
<organism evidence="1 2">
    <name type="scientific">Thalassovita litoralis</name>
    <dbReference type="NCBI Taxonomy" id="1010611"/>
    <lineage>
        <taxon>Bacteria</taxon>
        <taxon>Pseudomonadati</taxon>
        <taxon>Pseudomonadota</taxon>
        <taxon>Alphaproteobacteria</taxon>
        <taxon>Rhodobacterales</taxon>
        <taxon>Roseobacteraceae</taxon>
        <taxon>Thalassovita</taxon>
    </lineage>
</organism>
<proteinExistence type="predicted"/>
<dbReference type="Pfam" id="PF06296">
    <property type="entry name" value="RelE"/>
    <property type="match status" value="1"/>
</dbReference>
<dbReference type="RefSeq" id="WP_268987208.1">
    <property type="nucleotide sequence ID" value="NZ_FXTO01000015.1"/>
</dbReference>
<evidence type="ECO:0000313" key="2">
    <source>
        <dbReference type="Proteomes" id="UP000316030"/>
    </source>
</evidence>
<evidence type="ECO:0000313" key="1">
    <source>
        <dbReference type="EMBL" id="SMO81185.1"/>
    </source>
</evidence>
<dbReference type="AlphaFoldDB" id="A0A521EB68"/>